<feature type="transmembrane region" description="Helical" evidence="8">
    <location>
        <begin position="21"/>
        <end position="49"/>
    </location>
</feature>
<dbReference type="InterPro" id="IPR007272">
    <property type="entry name" value="Sulf_transp_TsuA/YedE"/>
</dbReference>
<feature type="transmembrane region" description="Helical" evidence="8">
    <location>
        <begin position="84"/>
        <end position="103"/>
    </location>
</feature>
<evidence type="ECO:0000256" key="1">
    <source>
        <dbReference type="ARBA" id="ARBA00004429"/>
    </source>
</evidence>
<dbReference type="Proteomes" id="UP000027456">
    <property type="component" value="Unassembled WGS sequence"/>
</dbReference>
<comment type="caution">
    <text evidence="9">The sequence shown here is derived from an EMBL/GenBank/DDBJ whole genome shotgun (WGS) entry which is preliminary data.</text>
</comment>
<feature type="transmembrane region" description="Helical" evidence="8">
    <location>
        <begin position="202"/>
        <end position="223"/>
    </location>
</feature>
<name>A0A074RVR2_9AGAM</name>
<evidence type="ECO:0000256" key="8">
    <source>
        <dbReference type="SAM" id="Phobius"/>
    </source>
</evidence>
<evidence type="ECO:0000313" key="10">
    <source>
        <dbReference type="Proteomes" id="UP000027456"/>
    </source>
</evidence>
<feature type="transmembrane region" description="Helical" evidence="8">
    <location>
        <begin position="279"/>
        <end position="298"/>
    </location>
</feature>
<dbReference type="Pfam" id="PF20398">
    <property type="entry name" value="DUF6691"/>
    <property type="match status" value="1"/>
</dbReference>
<keyword evidence="6 8" id="KW-1133">Transmembrane helix</keyword>
<gene>
    <name evidence="9" type="ORF">V565_069130</name>
</gene>
<dbReference type="AlphaFoldDB" id="A0A074RVR2"/>
<proteinExistence type="predicted"/>
<evidence type="ECO:0000256" key="7">
    <source>
        <dbReference type="ARBA" id="ARBA00023136"/>
    </source>
</evidence>
<feature type="transmembrane region" description="Helical" evidence="8">
    <location>
        <begin position="373"/>
        <end position="389"/>
    </location>
</feature>
<dbReference type="HOGENOM" id="CLU_037802_1_0_1"/>
<dbReference type="EMBL" id="AZST01000200">
    <property type="protein sequence ID" value="KEP51019.1"/>
    <property type="molecule type" value="Genomic_DNA"/>
</dbReference>
<sequence>MGPRSPNPQLTLEMPFTPIQTLVGASMLGISAYHVLVLNGGVLGVSGFAHRTNSWVVFKFRELTCSHTSKVDGPNDAHPDPDHLALLAIAGLLAGGVVFGFLHRPLERQLQARLVDVYSTTSITEAQATGLALAGFLVGIGSKLSNGCTSGHMLCGVSRLAPRSLAATLTFFSVSVLTHLLLGQLSPFSLNLAPEQPVGLPAWYLILFLQLPVLFYRYGAAFVNGLVGERSARRLVSFATSFQFALGLIVSGMLRPSKILSFLHLTPTAMRDGTWDPSLAMIILAGILPQLLVWVLLLGDRVRQAGTRPAFANHWSIPMPRPEWWQGIDARLITGAALFGVGWGMCGICPGPATVLLGAGISGQMQSQVWERIGIWIIGFFSGGLLGGVF</sequence>
<keyword evidence="3" id="KW-1003">Cell membrane</keyword>
<dbReference type="PANTHER" id="PTHR30574">
    <property type="entry name" value="INNER MEMBRANE PROTEIN YEDE"/>
    <property type="match status" value="1"/>
</dbReference>
<feature type="transmembrane region" description="Helical" evidence="8">
    <location>
        <begin position="160"/>
        <end position="182"/>
    </location>
</feature>
<dbReference type="OrthoDB" id="10254418at2759"/>
<protein>
    <submittedName>
        <fullName evidence="9">Sulfur transporter</fullName>
    </submittedName>
</protein>
<keyword evidence="2" id="KW-0813">Transport</keyword>
<evidence type="ECO:0000313" key="9">
    <source>
        <dbReference type="EMBL" id="KEP51019.1"/>
    </source>
</evidence>
<feature type="transmembrane region" description="Helical" evidence="8">
    <location>
        <begin position="235"/>
        <end position="254"/>
    </location>
</feature>
<evidence type="ECO:0000256" key="2">
    <source>
        <dbReference type="ARBA" id="ARBA00022448"/>
    </source>
</evidence>
<keyword evidence="10" id="KW-1185">Reference proteome</keyword>
<organism evidence="9 10">
    <name type="scientific">Rhizoctonia solani 123E</name>
    <dbReference type="NCBI Taxonomy" id="1423351"/>
    <lineage>
        <taxon>Eukaryota</taxon>
        <taxon>Fungi</taxon>
        <taxon>Dikarya</taxon>
        <taxon>Basidiomycota</taxon>
        <taxon>Agaricomycotina</taxon>
        <taxon>Agaricomycetes</taxon>
        <taxon>Cantharellales</taxon>
        <taxon>Ceratobasidiaceae</taxon>
        <taxon>Rhizoctonia</taxon>
    </lineage>
</organism>
<keyword evidence="7 8" id="KW-0472">Membrane</keyword>
<comment type="subcellular location">
    <subcellularLocation>
        <location evidence="1">Cell inner membrane</location>
        <topology evidence="1">Multi-pass membrane protein</topology>
    </subcellularLocation>
</comment>
<dbReference type="PANTHER" id="PTHR30574:SF1">
    <property type="entry name" value="SULPHUR TRANSPORT DOMAIN-CONTAINING PROTEIN"/>
    <property type="match status" value="1"/>
</dbReference>
<evidence type="ECO:0000256" key="5">
    <source>
        <dbReference type="ARBA" id="ARBA00022692"/>
    </source>
</evidence>
<feature type="transmembrane region" description="Helical" evidence="8">
    <location>
        <begin position="336"/>
        <end position="361"/>
    </location>
</feature>
<evidence type="ECO:0000256" key="4">
    <source>
        <dbReference type="ARBA" id="ARBA00022519"/>
    </source>
</evidence>
<accession>A0A074RVR2</accession>
<evidence type="ECO:0000256" key="3">
    <source>
        <dbReference type="ARBA" id="ARBA00022475"/>
    </source>
</evidence>
<evidence type="ECO:0000256" key="6">
    <source>
        <dbReference type="ARBA" id="ARBA00022989"/>
    </source>
</evidence>
<reference evidence="9 10" key="1">
    <citation type="submission" date="2013-12" db="EMBL/GenBank/DDBJ databases">
        <authorList>
            <person name="Cubeta M."/>
            <person name="Pakala S."/>
            <person name="Fedorova N."/>
            <person name="Thomas E."/>
            <person name="Dean R."/>
            <person name="Jabaji S."/>
            <person name="Neate S."/>
            <person name="Toda T."/>
            <person name="Tavantzis S."/>
            <person name="Vilgalys R."/>
            <person name="Bharathan N."/>
            <person name="Pakala S."/>
            <person name="Losada L.S."/>
            <person name="Zafar N."/>
            <person name="Nierman W."/>
        </authorList>
    </citation>
    <scope>NUCLEOTIDE SEQUENCE [LARGE SCALE GENOMIC DNA]</scope>
    <source>
        <strain evidence="9 10">123E</strain>
    </source>
</reference>
<dbReference type="GO" id="GO:0005886">
    <property type="term" value="C:plasma membrane"/>
    <property type="evidence" value="ECO:0007669"/>
    <property type="project" value="UniProtKB-SubCell"/>
</dbReference>
<dbReference type="InterPro" id="IPR046513">
    <property type="entry name" value="DUF6691"/>
</dbReference>
<keyword evidence="5 8" id="KW-0812">Transmembrane</keyword>
<keyword evidence="4" id="KW-0997">Cell inner membrane</keyword>